<dbReference type="Gene3D" id="3.30.70.270">
    <property type="match status" value="1"/>
</dbReference>
<comment type="caution">
    <text evidence="1">The sequence shown here is derived from an EMBL/GenBank/DDBJ whole genome shotgun (WGS) entry which is preliminary data.</text>
</comment>
<dbReference type="PANTHER" id="PTHR45643:SF14">
    <property type="entry name" value="CCHC-TYPE DOMAIN-CONTAINING PROTEIN"/>
    <property type="match status" value="1"/>
</dbReference>
<dbReference type="PANTHER" id="PTHR45643">
    <property type="entry name" value="REVERSE TRANSCRIPTASE"/>
    <property type="match status" value="1"/>
</dbReference>
<dbReference type="EMBL" id="JACGWM010000163">
    <property type="protein sequence ID" value="KAL0311675.1"/>
    <property type="molecule type" value="Genomic_DNA"/>
</dbReference>
<gene>
    <name evidence="1" type="ORF">Scaly_2919200</name>
</gene>
<dbReference type="InterPro" id="IPR043502">
    <property type="entry name" value="DNA/RNA_pol_sf"/>
</dbReference>
<reference evidence="1" key="1">
    <citation type="submission" date="2020-06" db="EMBL/GenBank/DDBJ databases">
        <authorList>
            <person name="Li T."/>
            <person name="Hu X."/>
            <person name="Zhang T."/>
            <person name="Song X."/>
            <person name="Zhang H."/>
            <person name="Dai N."/>
            <person name="Sheng W."/>
            <person name="Hou X."/>
            <person name="Wei L."/>
        </authorList>
    </citation>
    <scope>NUCLEOTIDE SEQUENCE</scope>
    <source>
        <strain evidence="1">KEN8</strain>
        <tissue evidence="1">Leaf</tissue>
    </source>
</reference>
<sequence length="164" mass="19415">MIKKLLKEFDDAKLDELPQKLPPKRAVDHEIELVLGTKPPAMTLYGISFHTFRPEERSSNLQHTDEPGSGETPRARVNVKVLKCSFAQETISFLFHFFFKEKWIRMVPKKVQAIKECQLPNDLHELRSFLDLENYYRRFVMGYSKIAWPMMDLLKKTETWNWTP</sequence>
<dbReference type="InterPro" id="IPR043128">
    <property type="entry name" value="Rev_trsase/Diguanyl_cyclase"/>
</dbReference>
<reference evidence="1" key="2">
    <citation type="journal article" date="2024" name="Plant">
        <title>Genomic evolution and insights into agronomic trait innovations of Sesamum species.</title>
        <authorList>
            <person name="Miao H."/>
            <person name="Wang L."/>
            <person name="Qu L."/>
            <person name="Liu H."/>
            <person name="Sun Y."/>
            <person name="Le M."/>
            <person name="Wang Q."/>
            <person name="Wei S."/>
            <person name="Zheng Y."/>
            <person name="Lin W."/>
            <person name="Duan Y."/>
            <person name="Cao H."/>
            <person name="Xiong S."/>
            <person name="Wang X."/>
            <person name="Wei L."/>
            <person name="Li C."/>
            <person name="Ma Q."/>
            <person name="Ju M."/>
            <person name="Zhao R."/>
            <person name="Li G."/>
            <person name="Mu C."/>
            <person name="Tian Q."/>
            <person name="Mei H."/>
            <person name="Zhang T."/>
            <person name="Gao T."/>
            <person name="Zhang H."/>
        </authorList>
    </citation>
    <scope>NUCLEOTIDE SEQUENCE</scope>
    <source>
        <strain evidence="1">KEN8</strain>
    </source>
</reference>
<name>A0AAW2KXI6_9LAMI</name>
<accession>A0AAW2KXI6</accession>
<organism evidence="1">
    <name type="scientific">Sesamum calycinum</name>
    <dbReference type="NCBI Taxonomy" id="2727403"/>
    <lineage>
        <taxon>Eukaryota</taxon>
        <taxon>Viridiplantae</taxon>
        <taxon>Streptophyta</taxon>
        <taxon>Embryophyta</taxon>
        <taxon>Tracheophyta</taxon>
        <taxon>Spermatophyta</taxon>
        <taxon>Magnoliopsida</taxon>
        <taxon>eudicotyledons</taxon>
        <taxon>Gunneridae</taxon>
        <taxon>Pentapetalae</taxon>
        <taxon>asterids</taxon>
        <taxon>lamiids</taxon>
        <taxon>Lamiales</taxon>
        <taxon>Pedaliaceae</taxon>
        <taxon>Sesamum</taxon>
    </lineage>
</organism>
<proteinExistence type="predicted"/>
<protein>
    <submittedName>
        <fullName evidence="1">Mitochondrial protein</fullName>
    </submittedName>
</protein>
<dbReference type="AlphaFoldDB" id="A0AAW2KXI6"/>
<evidence type="ECO:0000313" key="1">
    <source>
        <dbReference type="EMBL" id="KAL0311675.1"/>
    </source>
</evidence>
<dbReference type="SUPFAM" id="SSF56672">
    <property type="entry name" value="DNA/RNA polymerases"/>
    <property type="match status" value="1"/>
</dbReference>